<dbReference type="AlphaFoldDB" id="A0AAV2B5X8"/>
<dbReference type="PANTHER" id="PTHR22957:SF337">
    <property type="entry name" value="TBC1 DOMAIN FAMILY MEMBER 5"/>
    <property type="match status" value="1"/>
</dbReference>
<dbReference type="PANTHER" id="PTHR22957">
    <property type="entry name" value="TBC1 DOMAIN FAMILY MEMBER GTPASE-ACTIVATING PROTEIN"/>
    <property type="match status" value="1"/>
</dbReference>
<comment type="caution">
    <text evidence="4">The sequence shown here is derived from an EMBL/GenBank/DDBJ whole genome shotgun (WGS) entry which is preliminary data.</text>
</comment>
<dbReference type="PROSITE" id="PS50086">
    <property type="entry name" value="TBC_RABGAP"/>
    <property type="match status" value="1"/>
</dbReference>
<evidence type="ECO:0000256" key="2">
    <source>
        <dbReference type="SAM" id="MobiDB-lite"/>
    </source>
</evidence>
<dbReference type="FunFam" id="1.10.472.80:FF:000038">
    <property type="entry name" value="TBC1 domain family member 5"/>
    <property type="match status" value="1"/>
</dbReference>
<feature type="region of interest" description="Disordered" evidence="2">
    <location>
        <begin position="465"/>
        <end position="506"/>
    </location>
</feature>
<evidence type="ECO:0000313" key="5">
    <source>
        <dbReference type="Proteomes" id="UP001497382"/>
    </source>
</evidence>
<dbReference type="SUPFAM" id="SSF47923">
    <property type="entry name" value="Ypt/Rab-GAP domain of gyp1p"/>
    <property type="match status" value="2"/>
</dbReference>
<evidence type="ECO:0000259" key="3">
    <source>
        <dbReference type="PROSITE" id="PS50086"/>
    </source>
</evidence>
<feature type="compositionally biased region" description="Low complexity" evidence="2">
    <location>
        <begin position="472"/>
        <end position="501"/>
    </location>
</feature>
<dbReference type="GO" id="GO:0005737">
    <property type="term" value="C:cytoplasm"/>
    <property type="evidence" value="ECO:0007669"/>
    <property type="project" value="UniProtKB-ARBA"/>
</dbReference>
<dbReference type="FunFam" id="1.10.8.270:FF:000011">
    <property type="entry name" value="TBC1 domain family member 5"/>
    <property type="match status" value="1"/>
</dbReference>
<dbReference type="Proteomes" id="UP001497382">
    <property type="component" value="Unassembled WGS sequence"/>
</dbReference>
<organism evidence="4 5">
    <name type="scientific">Larinioides sclopetarius</name>
    <dbReference type="NCBI Taxonomy" id="280406"/>
    <lineage>
        <taxon>Eukaryota</taxon>
        <taxon>Metazoa</taxon>
        <taxon>Ecdysozoa</taxon>
        <taxon>Arthropoda</taxon>
        <taxon>Chelicerata</taxon>
        <taxon>Arachnida</taxon>
        <taxon>Araneae</taxon>
        <taxon>Araneomorphae</taxon>
        <taxon>Entelegynae</taxon>
        <taxon>Araneoidea</taxon>
        <taxon>Araneidae</taxon>
        <taxon>Larinioides</taxon>
    </lineage>
</organism>
<dbReference type="Gene3D" id="1.10.8.270">
    <property type="entry name" value="putative rabgap domain of human tbc1 domain family member 14 like domains"/>
    <property type="match status" value="1"/>
</dbReference>
<gene>
    <name evidence="4" type="ORF">LARSCL_LOCUS16870</name>
</gene>
<dbReference type="SMART" id="SM00164">
    <property type="entry name" value="TBC"/>
    <property type="match status" value="1"/>
</dbReference>
<dbReference type="Pfam" id="PF00566">
    <property type="entry name" value="RabGAP-TBC"/>
    <property type="match status" value="1"/>
</dbReference>
<dbReference type="EMBL" id="CAXIEN010000274">
    <property type="protein sequence ID" value="CAL1291060.1"/>
    <property type="molecule type" value="Genomic_DNA"/>
</dbReference>
<sequence>MNLANGNFAYFSIQMHSRRFIMVARAAEASNLSISEFNSIQCDEVASPYQEEWESLFSGVGYLSRLKSSAMKGKLRSSHFRSVCWKLFLQCLPENRQLWIETVKSQRQHYEEIMDKFDTNPRNVNTLDVAVNNPLSQSHQNPWNQYFMDAELKLTIHQDVVRTFPEIEFFHTPNIQKMMSNILFSYAREFPHVSYKQGMHELLAPIIFVLHYDQQVYLQASETDSLDLEIHILLNQNYIEHDAFFMFCQLMESVEPWYTLTDYSHPKYAKQIATEPFSHSSIVPGNLLGRKLKRIYEQLLKHHDVTVFSYFEQLEITPQIFGIRWLRLLFGREFTIHDLLIVWDAIFADSITFHLVDYIFVAMLISIRDLLLKGDYATCLSHLMRFPNVVDVHYIVDLALQLREPDYTKLPEWKILNPLQLRTSKEIKRVENKGLSKNSYPGIAKAVKSQIISSKSSEARPKSLSISSVNVLRSNSTESSPTSSRTKSSSLSERNSNAPSSDPDEVSCSEFLDSSVSYTESKCASFTLPRTRIRNVMENKNHKFRPADITQSLGNYNEKKMSSEATFREMVPLVPSSSSNQYMAHTDYHLKKDCKPSLKEAIEEIRTLKSQISELKLMTEYCTNEITLHLEKLQESMVNQKLLHEDEMFIALAGVKRVRDILKGTVSFTEEVLGDHLIPYSVLSPSSSTLPSDISEMEKAQNDNVDILCSQTSVNVLDEVSGDDSFQIIDIATESFDCTASASVIETLNPLESTQEVDLLDSFNGSLNFETDSRS</sequence>
<dbReference type="GO" id="GO:0005096">
    <property type="term" value="F:GTPase activator activity"/>
    <property type="evidence" value="ECO:0007669"/>
    <property type="project" value="UniProtKB-KW"/>
</dbReference>
<feature type="domain" description="Rab-GAP TBC" evidence="3">
    <location>
        <begin position="75"/>
        <end position="350"/>
    </location>
</feature>
<protein>
    <recommendedName>
        <fullName evidence="3">Rab-GAP TBC domain-containing protein</fullName>
    </recommendedName>
</protein>
<name>A0AAV2B5X8_9ARAC</name>
<reference evidence="4 5" key="1">
    <citation type="submission" date="2024-04" db="EMBL/GenBank/DDBJ databases">
        <authorList>
            <person name="Rising A."/>
            <person name="Reimegard J."/>
            <person name="Sonavane S."/>
            <person name="Akerstrom W."/>
            <person name="Nylinder S."/>
            <person name="Hedman E."/>
            <person name="Kallberg Y."/>
        </authorList>
    </citation>
    <scope>NUCLEOTIDE SEQUENCE [LARGE SCALE GENOMIC DNA]</scope>
</reference>
<accession>A0AAV2B5X8</accession>
<proteinExistence type="predicted"/>
<keyword evidence="1" id="KW-0343">GTPase activation</keyword>
<keyword evidence="5" id="KW-1185">Reference proteome</keyword>
<evidence type="ECO:0000313" key="4">
    <source>
        <dbReference type="EMBL" id="CAL1291060.1"/>
    </source>
</evidence>
<evidence type="ECO:0000256" key="1">
    <source>
        <dbReference type="ARBA" id="ARBA00022468"/>
    </source>
</evidence>
<dbReference type="Gene3D" id="1.10.472.80">
    <property type="entry name" value="Ypt/Rab-GAP domain of gyp1p, domain 3"/>
    <property type="match status" value="1"/>
</dbReference>
<dbReference type="InterPro" id="IPR000195">
    <property type="entry name" value="Rab-GAP-TBC_dom"/>
</dbReference>
<dbReference type="InterPro" id="IPR035969">
    <property type="entry name" value="Rab-GAP_TBC_sf"/>
</dbReference>